<protein>
    <submittedName>
        <fullName evidence="2">Uncharacterized protein</fullName>
    </submittedName>
</protein>
<dbReference type="Proteomes" id="UP001444071">
    <property type="component" value="Unassembled WGS sequence"/>
</dbReference>
<comment type="caution">
    <text evidence="2">The sequence shown here is derived from an EMBL/GenBank/DDBJ whole genome shotgun (WGS) entry which is preliminary data.</text>
</comment>
<feature type="compositionally biased region" description="Basic residues" evidence="1">
    <location>
        <begin position="1"/>
        <end position="11"/>
    </location>
</feature>
<accession>A0ABV0WQT9</accession>
<name>A0ABV0WQT9_9TELE</name>
<dbReference type="EMBL" id="JAHRIM010061266">
    <property type="protein sequence ID" value="MEQ2271228.1"/>
    <property type="molecule type" value="Genomic_DNA"/>
</dbReference>
<reference evidence="2 3" key="1">
    <citation type="submission" date="2021-06" db="EMBL/GenBank/DDBJ databases">
        <authorList>
            <person name="Palmer J.M."/>
        </authorList>
    </citation>
    <scope>NUCLEOTIDE SEQUENCE [LARGE SCALE GENOMIC DNA]</scope>
    <source>
        <strain evidence="2 3">XR_2019</strain>
        <tissue evidence="2">Muscle</tissue>
    </source>
</reference>
<feature type="region of interest" description="Disordered" evidence="1">
    <location>
        <begin position="1"/>
        <end position="59"/>
    </location>
</feature>
<evidence type="ECO:0000313" key="2">
    <source>
        <dbReference type="EMBL" id="MEQ2271228.1"/>
    </source>
</evidence>
<keyword evidence="3" id="KW-1185">Reference proteome</keyword>
<gene>
    <name evidence="2" type="ORF">XENORESO_001263</name>
</gene>
<proteinExistence type="predicted"/>
<evidence type="ECO:0000256" key="1">
    <source>
        <dbReference type="SAM" id="MobiDB-lite"/>
    </source>
</evidence>
<sequence>YASHQHNRISCKSRGDQGTTATPRPAGEHPPKGGSRPRAGHEENGHTNGEPHAIGAPTFDNLPTHAVALLISHNLPAAYRDVLRGLFDAQAPEPPVSLSSYSQVNSLFNSRLIDLATRAVLQHPRTTDAFWLYQVKGTQFTSVGRGG</sequence>
<organism evidence="2 3">
    <name type="scientific">Xenotaenia resolanae</name>
    <dbReference type="NCBI Taxonomy" id="208358"/>
    <lineage>
        <taxon>Eukaryota</taxon>
        <taxon>Metazoa</taxon>
        <taxon>Chordata</taxon>
        <taxon>Craniata</taxon>
        <taxon>Vertebrata</taxon>
        <taxon>Euteleostomi</taxon>
        <taxon>Actinopterygii</taxon>
        <taxon>Neopterygii</taxon>
        <taxon>Teleostei</taxon>
        <taxon>Neoteleostei</taxon>
        <taxon>Acanthomorphata</taxon>
        <taxon>Ovalentaria</taxon>
        <taxon>Atherinomorphae</taxon>
        <taxon>Cyprinodontiformes</taxon>
        <taxon>Goodeidae</taxon>
        <taxon>Xenotaenia</taxon>
    </lineage>
</organism>
<feature type="non-terminal residue" evidence="2">
    <location>
        <position position="1"/>
    </location>
</feature>
<evidence type="ECO:0000313" key="3">
    <source>
        <dbReference type="Proteomes" id="UP001444071"/>
    </source>
</evidence>